<dbReference type="InterPro" id="IPR050194">
    <property type="entry name" value="Glycosyltransferase_grp1"/>
</dbReference>
<dbReference type="AlphaFoldDB" id="A0A3A3EQJ9"/>
<dbReference type="Proteomes" id="UP000265938">
    <property type="component" value="Unassembled WGS sequence"/>
</dbReference>
<gene>
    <name evidence="3" type="ORF">D4741_08020</name>
</gene>
<dbReference type="Pfam" id="PF00534">
    <property type="entry name" value="Glycos_transf_1"/>
    <property type="match status" value="1"/>
</dbReference>
<dbReference type="InterPro" id="IPR001296">
    <property type="entry name" value="Glyco_trans_1"/>
</dbReference>
<dbReference type="PANTHER" id="PTHR45947:SF3">
    <property type="entry name" value="SULFOQUINOVOSYL TRANSFERASE SQD2"/>
    <property type="match status" value="1"/>
</dbReference>
<dbReference type="EMBL" id="QYSE01000001">
    <property type="protein sequence ID" value="RJF37996.1"/>
    <property type="molecule type" value="Genomic_DNA"/>
</dbReference>
<keyword evidence="3" id="KW-0808">Transferase</keyword>
<proteinExistence type="predicted"/>
<protein>
    <submittedName>
        <fullName evidence="3">Glycosyltransferase</fullName>
    </submittedName>
</protein>
<dbReference type="InterPro" id="IPR028098">
    <property type="entry name" value="Glyco_trans_4-like_N"/>
</dbReference>
<evidence type="ECO:0000259" key="2">
    <source>
        <dbReference type="Pfam" id="PF13439"/>
    </source>
</evidence>
<evidence type="ECO:0000259" key="1">
    <source>
        <dbReference type="Pfam" id="PF00534"/>
    </source>
</evidence>
<dbReference type="Gene3D" id="3.40.50.2000">
    <property type="entry name" value="Glycogen Phosphorylase B"/>
    <property type="match status" value="2"/>
</dbReference>
<comment type="caution">
    <text evidence="3">The sequence shown here is derived from an EMBL/GenBank/DDBJ whole genome shotgun (WGS) entry which is preliminary data.</text>
</comment>
<reference evidence="3 4" key="1">
    <citation type="submission" date="2018-09" db="EMBL/GenBank/DDBJ databases">
        <title>Identification of marine bacteria producing industrial enzymes.</title>
        <authorList>
            <person name="Cheng T.H."/>
            <person name="Saidin J."/>
            <person name="Muhd D.D."/>
            <person name="Isa M.N.M."/>
            <person name="Bakar M.F.A."/>
            <person name="Ismail N."/>
        </authorList>
    </citation>
    <scope>NUCLEOTIDE SEQUENCE [LARGE SCALE GENOMIC DNA]</scope>
    <source>
        <strain evidence="3 4">MNAD 1.6</strain>
    </source>
</reference>
<dbReference type="GO" id="GO:0016757">
    <property type="term" value="F:glycosyltransferase activity"/>
    <property type="evidence" value="ECO:0007669"/>
    <property type="project" value="InterPro"/>
</dbReference>
<feature type="domain" description="Glycosyltransferase subfamily 4-like N-terminal" evidence="2">
    <location>
        <begin position="14"/>
        <end position="170"/>
    </location>
</feature>
<dbReference type="Pfam" id="PF13439">
    <property type="entry name" value="Glyco_transf_4"/>
    <property type="match status" value="1"/>
</dbReference>
<name>A0A3A3EQJ9_9GAMM</name>
<organism evidence="3 4">
    <name type="scientific">Pseudoalteromonas gelatinilytica</name>
    <dbReference type="NCBI Taxonomy" id="1703256"/>
    <lineage>
        <taxon>Bacteria</taxon>
        <taxon>Pseudomonadati</taxon>
        <taxon>Pseudomonadota</taxon>
        <taxon>Gammaproteobacteria</taxon>
        <taxon>Alteromonadales</taxon>
        <taxon>Pseudoalteromonadaceae</taxon>
        <taxon>Pseudoalteromonas</taxon>
    </lineage>
</organism>
<dbReference type="PANTHER" id="PTHR45947">
    <property type="entry name" value="SULFOQUINOVOSYL TRANSFERASE SQD2"/>
    <property type="match status" value="1"/>
</dbReference>
<feature type="domain" description="Glycosyl transferase family 1" evidence="1">
    <location>
        <begin position="175"/>
        <end position="295"/>
    </location>
</feature>
<dbReference type="RefSeq" id="WP_119852570.1">
    <property type="nucleotide sequence ID" value="NZ_QYSE01000001.1"/>
</dbReference>
<evidence type="ECO:0000313" key="3">
    <source>
        <dbReference type="EMBL" id="RJF37996.1"/>
    </source>
</evidence>
<dbReference type="SUPFAM" id="SSF53756">
    <property type="entry name" value="UDP-Glycosyltransferase/glycogen phosphorylase"/>
    <property type="match status" value="1"/>
</dbReference>
<evidence type="ECO:0000313" key="4">
    <source>
        <dbReference type="Proteomes" id="UP000265938"/>
    </source>
</evidence>
<accession>A0A3A3EQJ9</accession>
<sequence length="362" mass="40708">MEILYIVSTLKNSGPTNQLYSLIKGLPSSVVVNILTLSGEEELSRREDFLKLGVSVSTLNLGRLESLFLSKQRVKRIIESIMPDIIHSQGIRADIILSKMKKIEDKWFSTSHNYPYEDYYMKFGVFKGRIMAANHIRALKKCKNLISCSNTIQKKLMSVNVNSESIQNGIVISDFEALPFKQKEKGKDVVFITVGSLIARKNADFIFRAFDSYNIKNKLYVLGDGPELEHLKCKYHHKENILFLGNVNDVDTYLNLSDVFISSSLSEGLPNTVLEALSCGKVAILSDIESHREIFDVSGGSVHLFSLEDEGNSLGQLLLSPMKLHSQKQSLDATNIVSKNFSSEVMASKYYSRYKLKRGSNV</sequence>